<dbReference type="PROSITE" id="PS60001">
    <property type="entry name" value="NOS"/>
    <property type="match status" value="1"/>
</dbReference>
<dbReference type="InterPro" id="IPR044940">
    <property type="entry name" value="NOS_dom_2"/>
</dbReference>
<evidence type="ECO:0000313" key="8">
    <source>
        <dbReference type="Proteomes" id="UP000282454"/>
    </source>
</evidence>
<evidence type="ECO:0000256" key="4">
    <source>
        <dbReference type="ARBA" id="ARBA00023004"/>
    </source>
</evidence>
<dbReference type="SUPFAM" id="SSF56512">
    <property type="entry name" value="Nitric oxide (NO) synthase oxygenase domain"/>
    <property type="match status" value="1"/>
</dbReference>
<dbReference type="Proteomes" id="UP000282454">
    <property type="component" value="Unassembled WGS sequence"/>
</dbReference>
<evidence type="ECO:0000259" key="6">
    <source>
        <dbReference type="PROSITE" id="PS60001"/>
    </source>
</evidence>
<dbReference type="GO" id="GO:0004517">
    <property type="term" value="F:nitric-oxide synthase activity"/>
    <property type="evidence" value="ECO:0007669"/>
    <property type="project" value="InterPro"/>
</dbReference>
<name>A0A421B4T3_9PSEU</name>
<evidence type="ECO:0000313" key="7">
    <source>
        <dbReference type="EMBL" id="RLK59359.1"/>
    </source>
</evidence>
<keyword evidence="8" id="KW-1185">Reference proteome</keyword>
<evidence type="ECO:0000256" key="5">
    <source>
        <dbReference type="SAM" id="MobiDB-lite"/>
    </source>
</evidence>
<dbReference type="InterPro" id="IPR050607">
    <property type="entry name" value="NOS"/>
</dbReference>
<dbReference type="RefSeq" id="WP_281274675.1">
    <property type="nucleotide sequence ID" value="NZ_RCDD01000002.1"/>
</dbReference>
<dbReference type="InterPro" id="IPR044944">
    <property type="entry name" value="NOS_dom_3"/>
</dbReference>
<keyword evidence="4" id="KW-0408">Iron</keyword>
<reference evidence="7 8" key="1">
    <citation type="submission" date="2018-10" db="EMBL/GenBank/DDBJ databases">
        <title>Genomic Encyclopedia of Archaeal and Bacterial Type Strains, Phase II (KMG-II): from individual species to whole genera.</title>
        <authorList>
            <person name="Goeker M."/>
        </authorList>
    </citation>
    <scope>NUCLEOTIDE SEQUENCE [LARGE SCALE GENOMIC DNA]</scope>
    <source>
        <strain evidence="7 8">DSM 45657</strain>
    </source>
</reference>
<evidence type="ECO:0000256" key="1">
    <source>
        <dbReference type="ARBA" id="ARBA00022617"/>
    </source>
</evidence>
<evidence type="ECO:0000256" key="3">
    <source>
        <dbReference type="ARBA" id="ARBA00023002"/>
    </source>
</evidence>
<keyword evidence="3" id="KW-0560">Oxidoreductase</keyword>
<dbReference type="GO" id="GO:0006809">
    <property type="term" value="P:nitric oxide biosynthetic process"/>
    <property type="evidence" value="ECO:0007669"/>
    <property type="project" value="InterPro"/>
</dbReference>
<dbReference type="Gene3D" id="3.90.340.10">
    <property type="entry name" value="Nitric Oxide Synthase, Chain A, domain 1"/>
    <property type="match status" value="1"/>
</dbReference>
<protein>
    <submittedName>
        <fullName evidence="7">Nitric-oxide synthase</fullName>
    </submittedName>
</protein>
<accession>A0A421B4T3</accession>
<feature type="domain" description="Nitric oxide synthase (NOS)" evidence="6">
    <location>
        <begin position="143"/>
        <end position="150"/>
    </location>
</feature>
<dbReference type="GO" id="GO:0046872">
    <property type="term" value="F:metal ion binding"/>
    <property type="evidence" value="ECO:0007669"/>
    <property type="project" value="UniProtKB-KW"/>
</dbReference>
<gene>
    <name evidence="7" type="ORF">CLV68_3846</name>
</gene>
<sequence length="476" mass="51713">MSATSQPPALSAHRVPAMSGTSEQAVAPVLPSVVGAHGQSALRPPVCPVLPAQLPVPVLPTQSSLPPTWAPPAEVVAGVGDGVADVDEAVEFLELFHAENPEAGPAANRIAWVRAEIELTGTYRHTSAELAHGARVAWRNSARCIGRLYWRSMRVRDMRAVHHPVEVAQQCEQHLRLATNGGRIRPLITVFAPDAPGRPGPRIWNEQLIRYAGYPAADGGRPVGDPRYAGFTAAVTALGWRPPARPGPFDVLPLVVSGPDGRPRLFTLPPDAVAEVELTHPEHPWFADLGLRWHAVPTISSMRLRVGGVDYPAAPFNGWYLGTEIGARNLADQDRYDLLPVVAARLGLDTSRETTLWRDRALVELNIAVLHSFAEAGMTISDHHTESARFLKHIDRETKAGRPCPADWSWIVPPMSAAQTPVFHRYYDTDHLRPEFHSDPSATSAALEGTPPVLPTGPEQGPPLWSYLRATRTPAT</sequence>
<dbReference type="InterPro" id="IPR004030">
    <property type="entry name" value="NOS_N"/>
</dbReference>
<dbReference type="AlphaFoldDB" id="A0A421B4T3"/>
<dbReference type="Gene3D" id="3.90.440.10">
    <property type="entry name" value="Nitric Oxide Synthase,Heme Domain,Chain A domain 2"/>
    <property type="match status" value="1"/>
</dbReference>
<proteinExistence type="predicted"/>
<dbReference type="InterPro" id="IPR044943">
    <property type="entry name" value="NOS_dom_1"/>
</dbReference>
<evidence type="ECO:0000256" key="2">
    <source>
        <dbReference type="ARBA" id="ARBA00022723"/>
    </source>
</evidence>
<organism evidence="7 8">
    <name type="scientific">Actinokineospora cianjurensis</name>
    <dbReference type="NCBI Taxonomy" id="585224"/>
    <lineage>
        <taxon>Bacteria</taxon>
        <taxon>Bacillati</taxon>
        <taxon>Actinomycetota</taxon>
        <taxon>Actinomycetes</taxon>
        <taxon>Pseudonocardiales</taxon>
        <taxon>Pseudonocardiaceae</taxon>
        <taxon>Actinokineospora</taxon>
    </lineage>
</organism>
<keyword evidence="2" id="KW-0479">Metal-binding</keyword>
<dbReference type="CDD" id="cd00575">
    <property type="entry name" value="NOS_oxygenase"/>
    <property type="match status" value="1"/>
</dbReference>
<feature type="region of interest" description="Disordered" evidence="5">
    <location>
        <begin position="437"/>
        <end position="476"/>
    </location>
</feature>
<dbReference type="InterPro" id="IPR036119">
    <property type="entry name" value="NOS_N_sf"/>
</dbReference>
<dbReference type="PANTHER" id="PTHR43410:SF1">
    <property type="entry name" value="NITRIC OXIDE SYNTHASE"/>
    <property type="match status" value="1"/>
</dbReference>
<dbReference type="Pfam" id="PF02898">
    <property type="entry name" value="NO_synthase"/>
    <property type="match status" value="1"/>
</dbReference>
<dbReference type="Gene3D" id="3.90.1230.10">
    <property type="entry name" value="Nitric Oxide Synthase, Chain A, domain 3"/>
    <property type="match status" value="1"/>
</dbReference>
<keyword evidence="1" id="KW-0349">Heme</keyword>
<comment type="caution">
    <text evidence="7">The sequence shown here is derived from an EMBL/GenBank/DDBJ whole genome shotgun (WGS) entry which is preliminary data.</text>
</comment>
<dbReference type="EMBL" id="RCDD01000002">
    <property type="protein sequence ID" value="RLK59359.1"/>
    <property type="molecule type" value="Genomic_DNA"/>
</dbReference>
<dbReference type="PANTHER" id="PTHR43410">
    <property type="entry name" value="NITRIC OXIDE SYNTHASE OXYGENASE"/>
    <property type="match status" value="1"/>
</dbReference>